<feature type="domain" description="UvrD-like helicase ATP-binding" evidence="10">
    <location>
        <begin position="205"/>
        <end position="604"/>
    </location>
</feature>
<evidence type="ECO:0000256" key="5">
    <source>
        <dbReference type="ARBA" id="ARBA00023235"/>
    </source>
</evidence>
<dbReference type="PANTHER" id="PTHR11070:SF17">
    <property type="entry name" value="DNA HELICASE IV"/>
    <property type="match status" value="1"/>
</dbReference>
<dbReference type="InterPro" id="IPR027417">
    <property type="entry name" value="P-loop_NTPase"/>
</dbReference>
<proteinExistence type="predicted"/>
<dbReference type="InterPro" id="IPR048228">
    <property type="entry name" value="HelD_bacillota"/>
</dbReference>
<dbReference type="GO" id="GO:0005829">
    <property type="term" value="C:cytosol"/>
    <property type="evidence" value="ECO:0007669"/>
    <property type="project" value="TreeGrafter"/>
</dbReference>
<dbReference type="InterPro" id="IPR014016">
    <property type="entry name" value="UvrD-like_ATP-bd"/>
</dbReference>
<comment type="caution">
    <text evidence="11">The sequence shown here is derived from an EMBL/GenBank/DDBJ whole genome shotgun (WGS) entry which is preliminary data.</text>
</comment>
<feature type="binding site" evidence="9">
    <location>
        <begin position="226"/>
        <end position="233"/>
    </location>
    <ligand>
        <name>ATP</name>
        <dbReference type="ChEBI" id="CHEBI:30616"/>
    </ligand>
</feature>
<name>A0A919S1H7_9CLOT</name>
<evidence type="ECO:0000256" key="4">
    <source>
        <dbReference type="ARBA" id="ARBA00022840"/>
    </source>
</evidence>
<dbReference type="PANTHER" id="PTHR11070">
    <property type="entry name" value="UVRD / RECB / PCRA DNA HELICASE FAMILY MEMBER"/>
    <property type="match status" value="1"/>
</dbReference>
<keyword evidence="12" id="KW-1185">Reference proteome</keyword>
<dbReference type="Proteomes" id="UP000679179">
    <property type="component" value="Unassembled WGS sequence"/>
</dbReference>
<dbReference type="SUPFAM" id="SSF52540">
    <property type="entry name" value="P-loop containing nucleoside triphosphate hydrolases"/>
    <property type="match status" value="1"/>
</dbReference>
<dbReference type="RefSeq" id="WP_212904270.1">
    <property type="nucleotide sequence ID" value="NZ_BOPZ01000019.1"/>
</dbReference>
<dbReference type="InterPro" id="IPR014017">
    <property type="entry name" value="DNA_helicase_UvrD-like_C"/>
</dbReference>
<evidence type="ECO:0000313" key="12">
    <source>
        <dbReference type="Proteomes" id="UP000679179"/>
    </source>
</evidence>
<comment type="catalytic activity">
    <reaction evidence="6">
        <text>Couples ATP hydrolysis with the unwinding of duplex DNA by translocating in the 3'-5' direction.</text>
        <dbReference type="EC" id="5.6.2.4"/>
    </reaction>
</comment>
<dbReference type="Gene3D" id="3.40.50.300">
    <property type="entry name" value="P-loop containing nucleotide triphosphate hydrolases"/>
    <property type="match status" value="3"/>
</dbReference>
<organism evidence="11 12">
    <name type="scientific">Clostridium polyendosporum</name>
    <dbReference type="NCBI Taxonomy" id="69208"/>
    <lineage>
        <taxon>Bacteria</taxon>
        <taxon>Bacillati</taxon>
        <taxon>Bacillota</taxon>
        <taxon>Clostridia</taxon>
        <taxon>Eubacteriales</taxon>
        <taxon>Clostridiaceae</taxon>
        <taxon>Clostridium</taxon>
    </lineage>
</organism>
<dbReference type="GO" id="GO:0043138">
    <property type="term" value="F:3'-5' DNA helicase activity"/>
    <property type="evidence" value="ECO:0007669"/>
    <property type="project" value="UniProtKB-EC"/>
</dbReference>
<evidence type="ECO:0000313" key="11">
    <source>
        <dbReference type="EMBL" id="GIM29576.1"/>
    </source>
</evidence>
<keyword evidence="3 9" id="KW-0347">Helicase</keyword>
<dbReference type="EC" id="5.6.2.4" evidence="7"/>
<dbReference type="Pfam" id="PF00580">
    <property type="entry name" value="UvrD-helicase"/>
    <property type="match status" value="1"/>
</dbReference>
<dbReference type="NCBIfam" id="NF041464">
    <property type="entry name" value="HelD_BACSU"/>
    <property type="match status" value="1"/>
</dbReference>
<evidence type="ECO:0000256" key="7">
    <source>
        <dbReference type="ARBA" id="ARBA00034808"/>
    </source>
</evidence>
<dbReference type="GO" id="GO:0016787">
    <property type="term" value="F:hydrolase activity"/>
    <property type="evidence" value="ECO:0007669"/>
    <property type="project" value="UniProtKB-UniRule"/>
</dbReference>
<dbReference type="AlphaFoldDB" id="A0A919S1H7"/>
<evidence type="ECO:0000256" key="1">
    <source>
        <dbReference type="ARBA" id="ARBA00022741"/>
    </source>
</evidence>
<keyword evidence="5" id="KW-0413">Isomerase</keyword>
<sequence>MKKEEVLRYERKHLEETKQWIKNEISQQGEDEEKLLRKIGELKKVARGSYSEELEISNKLYDIVHKNLEYYKESYNQPYFARIDFREYRRETESFYIGKFGLGNASQGEEVVIDWRAPIADLYYSGTQGEAYYKAPIGVIEGQLSLKRKFLFKNEEIKDIFDEGINEIILKSNLAEEEGNALIDEFLKINLEQSTGSKLKEVVATIQKEQNDIIRAERSIPIIVQGSAGSGKTTVALHRLAYLLYRYQDKLEGKDILVIAPNKLFLDYISEVLPNLGVGEVKQKTFDELAMEHLKVKGRVYSKDKKLQEVLESKDEDAVKYITNSSKVKGSMVFKEILDRYLKVLERDFAEIDSIKVEGYTLITDKDIKKLYTKDLSHLPINRRKDEIKRYLSLKLNEKIFNILEKVDFQYEYQVARTKKQMEDSVDRRKKLIEIYDDRDNLKSRIKTNSKKEFDSYFENWKGIDTKGLYLRLFEDQTIYEDVTGGIIPKSLWSYIKDKFKENNEKSIIDSDDLAAMMYLKVKIEGISENKKLRHIVVDEAQDYSLLQLYVISMFSQGNSLTIVGDIGQGIYYYKGILNWNKVIEEVFGGNCSYIPLTQSYRSTVEIINFANKVLKKQENNIEPAVPVLRHGEEPKIIKYNNFKDFAKTIDDIVNKVINDGKNSVAIIGRTFEECKKIRDIMKKNSDYQWTLIKEADSSIKLDRIIIPSYLTKGLEFDCSIIFNCDEQTYRETELDKKLLYVILTRALHYEYVFYNGEPSSLINI</sequence>
<dbReference type="GO" id="GO:0000725">
    <property type="term" value="P:recombinational repair"/>
    <property type="evidence" value="ECO:0007669"/>
    <property type="project" value="TreeGrafter"/>
</dbReference>
<keyword evidence="4 9" id="KW-0067">ATP-binding</keyword>
<protein>
    <recommendedName>
        <fullName evidence="7">DNA 3'-5' helicase</fullName>
        <ecNumber evidence="7">5.6.2.4</ecNumber>
    </recommendedName>
</protein>
<gene>
    <name evidence="11" type="ORF">CPJCM30710_22420</name>
</gene>
<keyword evidence="1 9" id="KW-0547">Nucleotide-binding</keyword>
<evidence type="ECO:0000256" key="8">
    <source>
        <dbReference type="ARBA" id="ARBA00048988"/>
    </source>
</evidence>
<dbReference type="PROSITE" id="PS51198">
    <property type="entry name" value="UVRD_HELICASE_ATP_BIND"/>
    <property type="match status" value="1"/>
</dbReference>
<evidence type="ECO:0000259" key="10">
    <source>
        <dbReference type="PROSITE" id="PS51198"/>
    </source>
</evidence>
<dbReference type="EMBL" id="BOPZ01000019">
    <property type="protein sequence ID" value="GIM29576.1"/>
    <property type="molecule type" value="Genomic_DNA"/>
</dbReference>
<dbReference type="GO" id="GO:0005524">
    <property type="term" value="F:ATP binding"/>
    <property type="evidence" value="ECO:0007669"/>
    <property type="project" value="UniProtKB-UniRule"/>
</dbReference>
<evidence type="ECO:0000256" key="2">
    <source>
        <dbReference type="ARBA" id="ARBA00022801"/>
    </source>
</evidence>
<dbReference type="InterPro" id="IPR000212">
    <property type="entry name" value="DNA_helicase_UvrD/REP"/>
</dbReference>
<dbReference type="GO" id="GO:0003677">
    <property type="term" value="F:DNA binding"/>
    <property type="evidence" value="ECO:0007669"/>
    <property type="project" value="InterPro"/>
</dbReference>
<keyword evidence="2 9" id="KW-0378">Hydrolase</keyword>
<evidence type="ECO:0000256" key="6">
    <source>
        <dbReference type="ARBA" id="ARBA00034617"/>
    </source>
</evidence>
<accession>A0A919S1H7</accession>
<evidence type="ECO:0000256" key="9">
    <source>
        <dbReference type="PROSITE-ProRule" id="PRU00560"/>
    </source>
</evidence>
<evidence type="ECO:0000256" key="3">
    <source>
        <dbReference type="ARBA" id="ARBA00022806"/>
    </source>
</evidence>
<reference evidence="11" key="1">
    <citation type="submission" date="2021-03" db="EMBL/GenBank/DDBJ databases">
        <title>Taxonomic study of Clostridium polyendosporum from meadow-gley soil under rice.</title>
        <authorList>
            <person name="Kobayashi H."/>
            <person name="Tanizawa Y."/>
            <person name="Yagura M."/>
        </authorList>
    </citation>
    <scope>NUCLEOTIDE SEQUENCE</scope>
    <source>
        <strain evidence="11">JCM 30710</strain>
    </source>
</reference>
<dbReference type="Pfam" id="PF13361">
    <property type="entry name" value="UvrD_C"/>
    <property type="match status" value="1"/>
</dbReference>
<comment type="catalytic activity">
    <reaction evidence="8">
        <text>ATP + H2O = ADP + phosphate + H(+)</text>
        <dbReference type="Rhea" id="RHEA:13065"/>
        <dbReference type="ChEBI" id="CHEBI:15377"/>
        <dbReference type="ChEBI" id="CHEBI:15378"/>
        <dbReference type="ChEBI" id="CHEBI:30616"/>
        <dbReference type="ChEBI" id="CHEBI:43474"/>
        <dbReference type="ChEBI" id="CHEBI:456216"/>
        <dbReference type="EC" id="5.6.2.4"/>
    </reaction>
</comment>